<dbReference type="PANTHER" id="PTHR36435:SF1">
    <property type="entry name" value="CAAX AMINO TERMINAL PROTEASE FAMILY PROTEIN"/>
    <property type="match status" value="1"/>
</dbReference>
<dbReference type="PANTHER" id="PTHR36435">
    <property type="entry name" value="SLR1288 PROTEIN"/>
    <property type="match status" value="1"/>
</dbReference>
<gene>
    <name evidence="3" type="ORF">EDD76_102116</name>
</gene>
<evidence type="ECO:0000259" key="2">
    <source>
        <dbReference type="Pfam" id="PF02517"/>
    </source>
</evidence>
<feature type="transmembrane region" description="Helical" evidence="1">
    <location>
        <begin position="180"/>
        <end position="198"/>
    </location>
</feature>
<proteinExistence type="predicted"/>
<dbReference type="RefSeq" id="WP_031388937.1">
    <property type="nucleotide sequence ID" value="NZ_JPNB01000001.1"/>
</dbReference>
<keyword evidence="4" id="KW-1185">Reference proteome</keyword>
<reference evidence="3 4" key="1">
    <citation type="submission" date="2019-03" db="EMBL/GenBank/DDBJ databases">
        <title>Genomic Encyclopedia of Type Strains, Phase IV (KMG-IV): sequencing the most valuable type-strain genomes for metagenomic binning, comparative biology and taxonomic classification.</title>
        <authorList>
            <person name="Goeker M."/>
        </authorList>
    </citation>
    <scope>NUCLEOTIDE SEQUENCE [LARGE SCALE GENOMIC DNA]</scope>
    <source>
        <strain evidence="3 4">DSM 100556</strain>
    </source>
</reference>
<organism evidence="3 4">
    <name type="scientific">Kineothrix alysoides</name>
    <dbReference type="NCBI Taxonomy" id="1469948"/>
    <lineage>
        <taxon>Bacteria</taxon>
        <taxon>Bacillati</taxon>
        <taxon>Bacillota</taxon>
        <taxon>Clostridia</taxon>
        <taxon>Lachnospirales</taxon>
        <taxon>Lachnospiraceae</taxon>
        <taxon>Kineothrix</taxon>
    </lineage>
</organism>
<dbReference type="EMBL" id="SLUO01000002">
    <property type="protein sequence ID" value="TCL60420.1"/>
    <property type="molecule type" value="Genomic_DNA"/>
</dbReference>
<feature type="domain" description="CAAX prenyl protease 2/Lysostaphin resistance protein A-like" evidence="2">
    <location>
        <begin position="150"/>
        <end position="236"/>
    </location>
</feature>
<keyword evidence="1" id="KW-0472">Membrane</keyword>
<evidence type="ECO:0000256" key="1">
    <source>
        <dbReference type="SAM" id="Phobius"/>
    </source>
</evidence>
<dbReference type="Proteomes" id="UP000295718">
    <property type="component" value="Unassembled WGS sequence"/>
</dbReference>
<keyword evidence="1" id="KW-0812">Transmembrane</keyword>
<feature type="transmembrane region" description="Helical" evidence="1">
    <location>
        <begin position="12"/>
        <end position="37"/>
    </location>
</feature>
<accession>A0A4R1R4T4</accession>
<keyword evidence="1" id="KW-1133">Transmembrane helix</keyword>
<protein>
    <submittedName>
        <fullName evidence="3">CAAX prenyl protease-like protein</fullName>
    </submittedName>
</protein>
<name>A0A4R1R4T4_9FIRM</name>
<feature type="transmembrane region" description="Helical" evidence="1">
    <location>
        <begin position="251"/>
        <end position="272"/>
    </location>
</feature>
<dbReference type="InterPro" id="IPR052710">
    <property type="entry name" value="CAAX_protease"/>
</dbReference>
<keyword evidence="3" id="KW-0645">Protease</keyword>
<dbReference type="GO" id="GO:0004175">
    <property type="term" value="F:endopeptidase activity"/>
    <property type="evidence" value="ECO:0007669"/>
    <property type="project" value="UniProtKB-ARBA"/>
</dbReference>
<feature type="transmembrane region" description="Helical" evidence="1">
    <location>
        <begin position="57"/>
        <end position="78"/>
    </location>
</feature>
<sequence length="278" mass="30533">MTPQPESSLKKTWNILMPFVVYFIAHDLAQVLLAFLLNMSLGLGGSYSEYIFARTQTVNAVLNALSLLIGMAFVWPMAKTEFRFARLRQEGFQATCRTSLGTNTIAAYILLAVFAITLALGTNLLLMLTGIAGKSPSYQDVAARQFGVAFAAGVIIYGVLSPLAEEIVFRGLIYNRMKRYFNPVLSIIICGILFGGYHGNLVQGIYGCILGIAIAFSYELFRSFAAPVLFHSLANLSVFIVAYSSQGLAGMMTALNCSIFLIISFVSLFFMWKLKKIT</sequence>
<feature type="transmembrane region" description="Helical" evidence="1">
    <location>
        <begin position="204"/>
        <end position="221"/>
    </location>
</feature>
<dbReference type="GO" id="GO:0080120">
    <property type="term" value="P:CAAX-box protein maturation"/>
    <property type="evidence" value="ECO:0007669"/>
    <property type="project" value="UniProtKB-ARBA"/>
</dbReference>
<dbReference type="GO" id="GO:0006508">
    <property type="term" value="P:proteolysis"/>
    <property type="evidence" value="ECO:0007669"/>
    <property type="project" value="UniProtKB-KW"/>
</dbReference>
<comment type="caution">
    <text evidence="3">The sequence shown here is derived from an EMBL/GenBank/DDBJ whole genome shotgun (WGS) entry which is preliminary data.</text>
</comment>
<dbReference type="InterPro" id="IPR003675">
    <property type="entry name" value="Rce1/LyrA-like_dom"/>
</dbReference>
<dbReference type="AlphaFoldDB" id="A0A4R1R4T4"/>
<dbReference type="OrthoDB" id="9782250at2"/>
<feature type="transmembrane region" description="Helical" evidence="1">
    <location>
        <begin position="105"/>
        <end position="126"/>
    </location>
</feature>
<feature type="transmembrane region" description="Helical" evidence="1">
    <location>
        <begin position="146"/>
        <end position="168"/>
    </location>
</feature>
<dbReference type="Pfam" id="PF02517">
    <property type="entry name" value="Rce1-like"/>
    <property type="match status" value="1"/>
</dbReference>
<evidence type="ECO:0000313" key="4">
    <source>
        <dbReference type="Proteomes" id="UP000295718"/>
    </source>
</evidence>
<evidence type="ECO:0000313" key="3">
    <source>
        <dbReference type="EMBL" id="TCL60420.1"/>
    </source>
</evidence>
<dbReference type="STRING" id="1469948.GCA_000732725_00153"/>
<keyword evidence="3" id="KW-0378">Hydrolase</keyword>